<organism evidence="2 3">
    <name type="scientific">Chlorella vulgaris</name>
    <name type="common">Green alga</name>
    <dbReference type="NCBI Taxonomy" id="3077"/>
    <lineage>
        <taxon>Eukaryota</taxon>
        <taxon>Viridiplantae</taxon>
        <taxon>Chlorophyta</taxon>
        <taxon>core chlorophytes</taxon>
        <taxon>Trebouxiophyceae</taxon>
        <taxon>Chlorellales</taxon>
        <taxon>Chlorellaceae</taxon>
        <taxon>Chlorella clade</taxon>
        <taxon>Chlorella</taxon>
    </lineage>
</organism>
<dbReference type="Pfam" id="PF05787">
    <property type="entry name" value="PhoX"/>
    <property type="match status" value="1"/>
</dbReference>
<proteinExistence type="predicted"/>
<evidence type="ECO:0000313" key="3">
    <source>
        <dbReference type="Proteomes" id="UP001055712"/>
    </source>
</evidence>
<gene>
    <name evidence="2" type="ORF">D9Q98_004010</name>
</gene>
<evidence type="ECO:0000256" key="1">
    <source>
        <dbReference type="SAM" id="SignalP"/>
    </source>
</evidence>
<dbReference type="AlphaFoldDB" id="A0A9D4YY56"/>
<feature type="signal peptide" evidence="1">
    <location>
        <begin position="1"/>
        <end position="23"/>
    </location>
</feature>
<keyword evidence="3" id="KW-1185">Reference proteome</keyword>
<protein>
    <recommendedName>
        <fullName evidence="4">Alkaline phosphatase</fullName>
    </recommendedName>
</protein>
<dbReference type="PANTHER" id="PTHR35399:SF2">
    <property type="entry name" value="DUF839 DOMAIN-CONTAINING PROTEIN"/>
    <property type="match status" value="1"/>
</dbReference>
<dbReference type="InterPro" id="IPR008557">
    <property type="entry name" value="PhoX"/>
</dbReference>
<keyword evidence="1" id="KW-0732">Signal</keyword>
<feature type="chain" id="PRO_5039249452" description="Alkaline phosphatase" evidence="1">
    <location>
        <begin position="24"/>
        <end position="616"/>
    </location>
</feature>
<dbReference type="EMBL" id="SIDB01000005">
    <property type="protein sequence ID" value="KAI3432461.1"/>
    <property type="molecule type" value="Genomic_DNA"/>
</dbReference>
<evidence type="ECO:0008006" key="4">
    <source>
        <dbReference type="Google" id="ProtNLM"/>
    </source>
</evidence>
<sequence length="616" mass="67710">MVLLRLRQAFLAAALVLAVAASAAPSKLVDTEYTPILRSNAKIGNYPFTFGQILTKDMKPVFTTDDAGMPTKVPLISNEPDFSSLHKANGKLYLIVQFESPRPGSMYIVELNQDKKNGTLSPKSLKYVNFAGVHGLWIPCGGSVTPWGGRLAGEEYEPDARPMSEATSFDSLVSMYGGDWGDVEGFMAYYDLYPKQLNLKRMKANFNPYRYGHIVETRITPTGSVKVEKWYTLGRAAFEMAYALPNRRTVYMTDDGDNVGFFKFQADKPDDLSSGTLFAAKFTQTSGIGGGVFTITWIPLGKGKNAELKALAETTTFADIFETAEYDDESKACPAGFKSINQDSVGVECLKVKPGMAKAAAFLESRRYAALKGATTEFSKWEGITFDAKRGKLYTAMSAIRNGMENNAVKGKPESKFDIGGNNHIRLQYNKCGCVYEIPVDKSGSATGMKALVCGRTNPDKADELNGCALDGIASPDNVAYAPQMDSLLIGEDTSEHESNVMWAFDLRTRTLDRVLSAPYGAEVTSTYWHFNVNNFAYALAVIQHPYSGFEETKLLEKESSGIDGWVGSFVFKTSDLAGVRRADWDAITYSDTNEEKHDVRSSEEVRFIKQAGKVA</sequence>
<accession>A0A9D4YY56</accession>
<comment type="caution">
    <text evidence="2">The sequence shown here is derived from an EMBL/GenBank/DDBJ whole genome shotgun (WGS) entry which is preliminary data.</text>
</comment>
<dbReference type="OrthoDB" id="10265760at2759"/>
<reference evidence="2" key="2">
    <citation type="submission" date="2020-11" db="EMBL/GenBank/DDBJ databases">
        <authorList>
            <person name="Cecchin M."/>
            <person name="Marcolungo L."/>
            <person name="Rossato M."/>
            <person name="Girolomoni L."/>
            <person name="Cosentino E."/>
            <person name="Cuine S."/>
            <person name="Li-Beisson Y."/>
            <person name="Delledonne M."/>
            <person name="Ballottari M."/>
        </authorList>
    </citation>
    <scope>NUCLEOTIDE SEQUENCE</scope>
    <source>
        <strain evidence="2">211/11P</strain>
        <tissue evidence="2">Whole cell</tissue>
    </source>
</reference>
<reference evidence="2" key="1">
    <citation type="journal article" date="2019" name="Plant J.">
        <title>Chlorella vulgaris genome assembly and annotation reveals the molecular basis for metabolic acclimation to high light conditions.</title>
        <authorList>
            <person name="Cecchin M."/>
            <person name="Marcolungo L."/>
            <person name="Rossato M."/>
            <person name="Girolomoni L."/>
            <person name="Cosentino E."/>
            <person name="Cuine S."/>
            <person name="Li-Beisson Y."/>
            <person name="Delledonne M."/>
            <person name="Ballottari M."/>
        </authorList>
    </citation>
    <scope>NUCLEOTIDE SEQUENCE</scope>
    <source>
        <strain evidence="2">211/11P</strain>
    </source>
</reference>
<dbReference type="Proteomes" id="UP001055712">
    <property type="component" value="Unassembled WGS sequence"/>
</dbReference>
<name>A0A9D4YY56_CHLVU</name>
<evidence type="ECO:0000313" key="2">
    <source>
        <dbReference type="EMBL" id="KAI3432461.1"/>
    </source>
</evidence>
<dbReference type="PANTHER" id="PTHR35399">
    <property type="entry name" value="SLR8030 PROTEIN"/>
    <property type="match status" value="1"/>
</dbReference>